<dbReference type="Proteomes" id="UP000054485">
    <property type="component" value="Unassembled WGS sequence"/>
</dbReference>
<protein>
    <submittedName>
        <fullName evidence="2">Uncharacterized protein</fullName>
    </submittedName>
</protein>
<feature type="compositionally biased region" description="Polar residues" evidence="1">
    <location>
        <begin position="11"/>
        <end position="28"/>
    </location>
</feature>
<feature type="region of interest" description="Disordered" evidence="1">
    <location>
        <begin position="105"/>
        <end position="138"/>
    </location>
</feature>
<dbReference type="AlphaFoldDB" id="A0A0D0AGD2"/>
<dbReference type="EMBL" id="KN835977">
    <property type="protein sequence ID" value="KIK33287.1"/>
    <property type="molecule type" value="Genomic_DNA"/>
</dbReference>
<evidence type="ECO:0000256" key="1">
    <source>
        <dbReference type="SAM" id="MobiDB-lite"/>
    </source>
</evidence>
<proteinExistence type="predicted"/>
<feature type="region of interest" description="Disordered" evidence="1">
    <location>
        <begin position="189"/>
        <end position="259"/>
    </location>
</feature>
<reference evidence="2 3" key="1">
    <citation type="submission" date="2014-04" db="EMBL/GenBank/DDBJ databases">
        <authorList>
            <consortium name="DOE Joint Genome Institute"/>
            <person name="Kuo A."/>
            <person name="Ruytinx J."/>
            <person name="Rineau F."/>
            <person name="Colpaert J."/>
            <person name="Kohler A."/>
            <person name="Nagy L.G."/>
            <person name="Floudas D."/>
            <person name="Copeland A."/>
            <person name="Barry K.W."/>
            <person name="Cichocki N."/>
            <person name="Veneault-Fourrey C."/>
            <person name="LaButti K."/>
            <person name="Lindquist E.A."/>
            <person name="Lipzen A."/>
            <person name="Lundell T."/>
            <person name="Morin E."/>
            <person name="Murat C."/>
            <person name="Sun H."/>
            <person name="Tunlid A."/>
            <person name="Henrissat B."/>
            <person name="Grigoriev I.V."/>
            <person name="Hibbett D.S."/>
            <person name="Martin F."/>
            <person name="Nordberg H.P."/>
            <person name="Cantor M.N."/>
            <person name="Hua S.X."/>
        </authorList>
    </citation>
    <scope>NUCLEOTIDE SEQUENCE [LARGE SCALE GENOMIC DNA]</scope>
    <source>
        <strain evidence="2 3">UH-Slu-Lm8-n1</strain>
    </source>
</reference>
<dbReference type="OrthoDB" id="2691369at2759"/>
<sequence>MRTRQVHFPSSLDSTASAGKSSPPTDRQQALAQWWGDFVPIDQWTPPKVKPQFEGLEFRRYNMSPETRHDIPGGDLGDHEPGDYERAFAGVDEAIEELSAMFNETWDRNNPPASGLSTTTRSDEEEVDQLMGDDSPSYDLGWGALPAEDEADDGPAYDLGWTTLQDENEADDEPAYDLGWTSHPTVDVDAPGESMDHQADGPAADNIDNDDGPAYDLGWGESTSVNPGCPDVVKAPSDDDASTYDLGSGDAPASPEVIDLTSDDGPTYDLGWDMRPSSPLSPLDLSSGLLSPTPPSPGAMGVDIKVERASSLDDADEQSADEIMKHINRRLKAIGNNMNDEHAHAIVENAVHGLNYSRSLAHILMENRQLLGWFADARDRVTDVGQDMSQMHRLIHLQRRMLKTVNQVITSLETDGRE</sequence>
<reference evidence="3" key="2">
    <citation type="submission" date="2015-01" db="EMBL/GenBank/DDBJ databases">
        <title>Evolutionary Origins and Diversification of the Mycorrhizal Mutualists.</title>
        <authorList>
            <consortium name="DOE Joint Genome Institute"/>
            <consortium name="Mycorrhizal Genomics Consortium"/>
            <person name="Kohler A."/>
            <person name="Kuo A."/>
            <person name="Nagy L.G."/>
            <person name="Floudas D."/>
            <person name="Copeland A."/>
            <person name="Barry K.W."/>
            <person name="Cichocki N."/>
            <person name="Veneault-Fourrey C."/>
            <person name="LaButti K."/>
            <person name="Lindquist E.A."/>
            <person name="Lipzen A."/>
            <person name="Lundell T."/>
            <person name="Morin E."/>
            <person name="Murat C."/>
            <person name="Riley R."/>
            <person name="Ohm R."/>
            <person name="Sun H."/>
            <person name="Tunlid A."/>
            <person name="Henrissat B."/>
            <person name="Grigoriev I.V."/>
            <person name="Hibbett D.S."/>
            <person name="Martin F."/>
        </authorList>
    </citation>
    <scope>NUCLEOTIDE SEQUENCE [LARGE SCALE GENOMIC DNA]</scope>
    <source>
        <strain evidence="3">UH-Slu-Lm8-n1</strain>
    </source>
</reference>
<keyword evidence="3" id="KW-1185">Reference proteome</keyword>
<dbReference type="HOGENOM" id="CLU_657519_0_0_1"/>
<evidence type="ECO:0000313" key="2">
    <source>
        <dbReference type="EMBL" id="KIK33287.1"/>
    </source>
</evidence>
<feature type="compositionally biased region" description="Polar residues" evidence="1">
    <location>
        <begin position="111"/>
        <end position="120"/>
    </location>
</feature>
<accession>A0A0D0AGD2</accession>
<gene>
    <name evidence="2" type="ORF">CY34DRAFT_18462</name>
</gene>
<evidence type="ECO:0000313" key="3">
    <source>
        <dbReference type="Proteomes" id="UP000054485"/>
    </source>
</evidence>
<dbReference type="InParanoid" id="A0A0D0AGD2"/>
<name>A0A0D0AGD2_9AGAM</name>
<organism evidence="2 3">
    <name type="scientific">Suillus luteus UH-Slu-Lm8-n1</name>
    <dbReference type="NCBI Taxonomy" id="930992"/>
    <lineage>
        <taxon>Eukaryota</taxon>
        <taxon>Fungi</taxon>
        <taxon>Dikarya</taxon>
        <taxon>Basidiomycota</taxon>
        <taxon>Agaricomycotina</taxon>
        <taxon>Agaricomycetes</taxon>
        <taxon>Agaricomycetidae</taxon>
        <taxon>Boletales</taxon>
        <taxon>Suillineae</taxon>
        <taxon>Suillaceae</taxon>
        <taxon>Suillus</taxon>
    </lineage>
</organism>
<feature type="region of interest" description="Disordered" evidence="1">
    <location>
        <begin position="1"/>
        <end position="28"/>
    </location>
</feature>